<dbReference type="InterPro" id="IPR030048">
    <property type="entry name" value="SurE"/>
</dbReference>
<protein>
    <recommendedName>
        <fullName evidence="4">5'-nucleotidase SurE</fullName>
        <ecNumber evidence="4">3.1.3.5</ecNumber>
    </recommendedName>
    <alternativeName>
        <fullName evidence="4">Nucleoside 5'-monophosphate phosphohydrolase</fullName>
    </alternativeName>
</protein>
<evidence type="ECO:0000313" key="7">
    <source>
        <dbReference type="Proteomes" id="UP000003706"/>
    </source>
</evidence>
<dbReference type="SUPFAM" id="SSF64167">
    <property type="entry name" value="SurE-like"/>
    <property type="match status" value="1"/>
</dbReference>
<proteinExistence type="inferred from homology"/>
<evidence type="ECO:0000256" key="2">
    <source>
        <dbReference type="ARBA" id="ARBA00022723"/>
    </source>
</evidence>
<dbReference type="Proteomes" id="UP000003706">
    <property type="component" value="Unassembled WGS sequence"/>
</dbReference>
<comment type="caution">
    <text evidence="6">The sequence shown here is derived from an EMBL/GenBank/DDBJ whole genome shotgun (WGS) entry which is preliminary data.</text>
</comment>
<comment type="cofactor">
    <cofactor evidence="4">
        <name>a divalent metal cation</name>
        <dbReference type="ChEBI" id="CHEBI:60240"/>
    </cofactor>
    <text evidence="4">Binds 1 divalent metal cation per subunit.</text>
</comment>
<dbReference type="InterPro" id="IPR036523">
    <property type="entry name" value="SurE-like_sf"/>
</dbReference>
<comment type="catalytic activity">
    <reaction evidence="4">
        <text>a ribonucleoside 5'-phosphate + H2O = a ribonucleoside + phosphate</text>
        <dbReference type="Rhea" id="RHEA:12484"/>
        <dbReference type="ChEBI" id="CHEBI:15377"/>
        <dbReference type="ChEBI" id="CHEBI:18254"/>
        <dbReference type="ChEBI" id="CHEBI:43474"/>
        <dbReference type="ChEBI" id="CHEBI:58043"/>
        <dbReference type="EC" id="3.1.3.5"/>
    </reaction>
</comment>
<feature type="domain" description="Survival protein SurE-like phosphatase/nucleotidase" evidence="5">
    <location>
        <begin position="10"/>
        <end position="204"/>
    </location>
</feature>
<reference evidence="6 7" key="1">
    <citation type="submission" date="2011-09" db="EMBL/GenBank/DDBJ databases">
        <title>The draft genome of Methanotorris formicicus Mc-S-70.</title>
        <authorList>
            <consortium name="US DOE Joint Genome Institute (JGI-PGF)"/>
            <person name="Lucas S."/>
            <person name="Han J."/>
            <person name="Lapidus A."/>
            <person name="Cheng J.-F."/>
            <person name="Goodwin L."/>
            <person name="Pitluck S."/>
            <person name="Peters L."/>
            <person name="Land M.L."/>
            <person name="Hauser L."/>
            <person name="Sieprawska-Lupa M."/>
            <person name="Takai K."/>
            <person name="Miyazaki J."/>
            <person name="Whitman W."/>
            <person name="Woyke T.J."/>
        </authorList>
    </citation>
    <scope>NUCLEOTIDE SEQUENCE [LARGE SCALE GENOMIC DNA]</scope>
    <source>
        <strain evidence="6 7">Mc-S-70</strain>
    </source>
</reference>
<dbReference type="InterPro" id="IPR002828">
    <property type="entry name" value="SurE-like_Pase/nucleotidase"/>
</dbReference>
<keyword evidence="3 4" id="KW-0378">Hydrolase</keyword>
<dbReference type="PANTHER" id="PTHR30457">
    <property type="entry name" value="5'-NUCLEOTIDASE SURE"/>
    <property type="match status" value="1"/>
</dbReference>
<dbReference type="EMBL" id="AGJL01000009">
    <property type="protein sequence ID" value="EHP88271.1"/>
    <property type="molecule type" value="Genomic_DNA"/>
</dbReference>
<dbReference type="Pfam" id="PF01975">
    <property type="entry name" value="SurE"/>
    <property type="match status" value="1"/>
</dbReference>
<dbReference type="PATRIC" id="fig|647171.4.peg.487"/>
<dbReference type="PANTHER" id="PTHR30457:SF0">
    <property type="entry name" value="PHOSPHATASE, PUTATIVE (AFU_ORTHOLOGUE AFUA_4G01070)-RELATED"/>
    <property type="match status" value="1"/>
</dbReference>
<gene>
    <name evidence="4" type="primary">surE</name>
    <name evidence="6" type="ORF">MetfoDRAFT_0491</name>
</gene>
<dbReference type="EC" id="3.1.3.5" evidence="4"/>
<evidence type="ECO:0000256" key="3">
    <source>
        <dbReference type="ARBA" id="ARBA00022801"/>
    </source>
</evidence>
<sequence length="271" mass="30013">MLSGDVMLDILLVNDDGIYSNGLIALKDALLEKFNARITIVAPTNQQSGIGRAISLFEPLRVTKTKLADGSWGYAVSGTPTDCVILGIYEILKKVPDVVISGINVGENLGTEITTSGTLGAAFEGSHHGAKAIASSLQVTSDHLKFREGETPIDFTIPAKITANVVEKMLDCDFPCDVVNLNIPEGATEKTPIEITRLARKMYTTHVEERVDPRGRSYYWIDGYPILEEEEDTDVYVVRRKRHISLTPLTLDTTIKNLEEFKKKYERILNE</sequence>
<feature type="binding site" evidence="4">
    <location>
        <position position="15"/>
    </location>
    <ligand>
        <name>a divalent metal cation</name>
        <dbReference type="ChEBI" id="CHEBI:60240"/>
    </ligand>
</feature>
<evidence type="ECO:0000259" key="5">
    <source>
        <dbReference type="Pfam" id="PF01975"/>
    </source>
</evidence>
<evidence type="ECO:0000256" key="4">
    <source>
        <dbReference type="HAMAP-Rule" id="MF_00060"/>
    </source>
</evidence>
<dbReference type="Gene3D" id="3.40.1210.10">
    <property type="entry name" value="Survival protein SurE-like phosphatase/nucleotidase"/>
    <property type="match status" value="1"/>
</dbReference>
<organism evidence="6 7">
    <name type="scientific">Methanotorris formicicus Mc-S-70</name>
    <dbReference type="NCBI Taxonomy" id="647171"/>
    <lineage>
        <taxon>Archaea</taxon>
        <taxon>Methanobacteriati</taxon>
        <taxon>Methanobacteriota</taxon>
        <taxon>Methanomada group</taxon>
        <taxon>Methanococci</taxon>
        <taxon>Methanococcales</taxon>
        <taxon>Methanocaldococcaceae</taxon>
        <taxon>Methanotorris</taxon>
    </lineage>
</organism>
<keyword evidence="4" id="KW-0963">Cytoplasm</keyword>
<dbReference type="GO" id="GO:0000166">
    <property type="term" value="F:nucleotide binding"/>
    <property type="evidence" value="ECO:0007669"/>
    <property type="project" value="UniProtKB-KW"/>
</dbReference>
<keyword evidence="7" id="KW-1185">Reference proteome</keyword>
<dbReference type="NCBIfam" id="TIGR00087">
    <property type="entry name" value="surE"/>
    <property type="match status" value="1"/>
</dbReference>
<dbReference type="STRING" id="647171.MetfoDRAFT_0491"/>
<accession>H1KXG8</accession>
<keyword evidence="4" id="KW-0547">Nucleotide-binding</keyword>
<comment type="similarity">
    <text evidence="1 4">Belongs to the SurE nucleotidase family.</text>
</comment>
<comment type="subcellular location">
    <subcellularLocation>
        <location evidence="4">Cytoplasm</location>
    </subcellularLocation>
</comment>
<dbReference type="NCBIfam" id="NF001491">
    <property type="entry name" value="PRK00346.2-1"/>
    <property type="match status" value="1"/>
</dbReference>
<dbReference type="AlphaFoldDB" id="H1KXG8"/>
<comment type="function">
    <text evidence="4">Nucleotidase that shows phosphatase activity on nucleoside 5'-monophosphates.</text>
</comment>
<feature type="binding site" evidence="4">
    <location>
        <position position="16"/>
    </location>
    <ligand>
        <name>a divalent metal cation</name>
        <dbReference type="ChEBI" id="CHEBI:60240"/>
    </ligand>
</feature>
<keyword evidence="2 4" id="KW-0479">Metal-binding</keyword>
<feature type="binding site" evidence="4">
    <location>
        <position position="48"/>
    </location>
    <ligand>
        <name>a divalent metal cation</name>
        <dbReference type="ChEBI" id="CHEBI:60240"/>
    </ligand>
</feature>
<name>H1KXG8_9EURY</name>
<evidence type="ECO:0000313" key="6">
    <source>
        <dbReference type="EMBL" id="EHP88271.1"/>
    </source>
</evidence>
<evidence type="ECO:0000256" key="1">
    <source>
        <dbReference type="ARBA" id="ARBA00011062"/>
    </source>
</evidence>
<dbReference type="GO" id="GO:0008253">
    <property type="term" value="F:5'-nucleotidase activity"/>
    <property type="evidence" value="ECO:0007669"/>
    <property type="project" value="UniProtKB-UniRule"/>
</dbReference>
<dbReference type="GO" id="GO:0046872">
    <property type="term" value="F:metal ion binding"/>
    <property type="evidence" value="ECO:0007669"/>
    <property type="project" value="UniProtKB-UniRule"/>
</dbReference>
<dbReference type="HAMAP" id="MF_00060">
    <property type="entry name" value="SurE"/>
    <property type="match status" value="1"/>
</dbReference>
<feature type="binding site" evidence="4">
    <location>
        <position position="104"/>
    </location>
    <ligand>
        <name>a divalent metal cation</name>
        <dbReference type="ChEBI" id="CHEBI:60240"/>
    </ligand>
</feature>
<dbReference type="GO" id="GO:0005737">
    <property type="term" value="C:cytoplasm"/>
    <property type="evidence" value="ECO:0007669"/>
    <property type="project" value="UniProtKB-SubCell"/>
</dbReference>